<gene>
    <name evidence="7" type="primary">CASP1</name>
</gene>
<organism evidence="7">
    <name type="scientific">Channa striata</name>
    <name type="common">Snakehead murrel</name>
    <name type="synonym">Ophicephalus striatus</name>
    <dbReference type="NCBI Taxonomy" id="64152"/>
    <lineage>
        <taxon>Eukaryota</taxon>
        <taxon>Metazoa</taxon>
        <taxon>Chordata</taxon>
        <taxon>Craniata</taxon>
        <taxon>Vertebrata</taxon>
        <taxon>Euteleostomi</taxon>
        <taxon>Actinopterygii</taxon>
        <taxon>Neopterygii</taxon>
        <taxon>Teleostei</taxon>
        <taxon>Neoteleostei</taxon>
        <taxon>Acanthomorphata</taxon>
        <taxon>Anabantaria</taxon>
        <taxon>Anabantiformes</taxon>
        <taxon>Channoidei</taxon>
        <taxon>Channidae</taxon>
        <taxon>Channa</taxon>
    </lineage>
</organism>
<dbReference type="CDD" id="cd00032">
    <property type="entry name" value="CASc"/>
    <property type="match status" value="1"/>
</dbReference>
<dbReference type="PRINTS" id="PR00376">
    <property type="entry name" value="IL1BCENZYME"/>
</dbReference>
<evidence type="ECO:0000259" key="4">
    <source>
        <dbReference type="PROSITE" id="PS50207"/>
    </source>
</evidence>
<dbReference type="SMART" id="SM00115">
    <property type="entry name" value="CASc"/>
    <property type="match status" value="1"/>
</dbReference>
<evidence type="ECO:0000256" key="2">
    <source>
        <dbReference type="RuleBase" id="RU003971"/>
    </source>
</evidence>
<dbReference type="EMBL" id="HF947511">
    <property type="protein sequence ID" value="CCW28914.1"/>
    <property type="molecule type" value="mRNA"/>
</dbReference>
<dbReference type="InterPro" id="IPR001315">
    <property type="entry name" value="CARD"/>
</dbReference>
<dbReference type="PROSITE" id="PS50209">
    <property type="entry name" value="CARD"/>
    <property type="match status" value="1"/>
</dbReference>
<evidence type="ECO:0000256" key="1">
    <source>
        <dbReference type="ARBA" id="ARBA00010134"/>
    </source>
</evidence>
<dbReference type="CDD" id="cd08325">
    <property type="entry name" value="CARD_CASP1-like"/>
    <property type="match status" value="1"/>
</dbReference>
<dbReference type="Gene3D" id="3.40.50.1460">
    <property type="match status" value="1"/>
</dbReference>
<reference evidence="7" key="1">
    <citation type="submission" date="2013-03" db="EMBL/GenBank/DDBJ databases">
        <authorList>
            <person name="Sathiamurthi A."/>
        </authorList>
    </citation>
    <scope>NUCLEOTIDE SEQUENCE</scope>
    <source>
        <tissue evidence="7">Hepato pancreas</tissue>
    </source>
</reference>
<dbReference type="PANTHER" id="PTHR47901:SF3">
    <property type="entry name" value="CASPASE-1"/>
    <property type="match status" value="1"/>
</dbReference>
<dbReference type="GO" id="GO:0097169">
    <property type="term" value="C:AIM2 inflammasome complex"/>
    <property type="evidence" value="ECO:0007669"/>
    <property type="project" value="TreeGrafter"/>
</dbReference>
<dbReference type="GO" id="GO:0004197">
    <property type="term" value="F:cysteine-type endopeptidase activity"/>
    <property type="evidence" value="ECO:0007669"/>
    <property type="project" value="InterPro"/>
</dbReference>
<feature type="domain" description="Caspase family p10" evidence="4">
    <location>
        <begin position="333"/>
        <end position="420"/>
    </location>
</feature>
<name>A0A0D6DQH1_CHASR</name>
<dbReference type="InterPro" id="IPR011029">
    <property type="entry name" value="DEATH-like_dom_sf"/>
</dbReference>
<dbReference type="GO" id="GO:0042981">
    <property type="term" value="P:regulation of apoptotic process"/>
    <property type="evidence" value="ECO:0007669"/>
    <property type="project" value="InterPro"/>
</dbReference>
<dbReference type="SMART" id="SM00114">
    <property type="entry name" value="CARD"/>
    <property type="match status" value="1"/>
</dbReference>
<evidence type="ECO:0000259" key="5">
    <source>
        <dbReference type="PROSITE" id="PS50208"/>
    </source>
</evidence>
<dbReference type="SUPFAM" id="SSF47986">
    <property type="entry name" value="DEATH domain"/>
    <property type="match status" value="1"/>
</dbReference>
<proteinExistence type="evidence at transcript level"/>
<dbReference type="PROSITE" id="PS01122">
    <property type="entry name" value="CASPASE_CYS"/>
    <property type="match status" value="1"/>
</dbReference>
<reference evidence="7" key="2">
    <citation type="submission" date="2015-03" db="EMBL/GenBank/DDBJ databases">
        <title>Channa striata - Caspase 1.</title>
        <authorList>
            <person name="Akila S."/>
            <person name="Arockiaraj J."/>
            <person name="Mukesh P."/>
            <person name="Abirami K."/>
            <person name="Prabha N."/>
            <person name="Bhatt P."/>
            <person name="Gopi P."/>
            <person name="Venkatesh K."/>
            <person name="Rajesh P."/>
        </authorList>
    </citation>
    <scope>NUCLEOTIDE SEQUENCE</scope>
    <source>
        <tissue evidence="7">Hepato pancreas</tissue>
    </source>
</reference>
<dbReference type="Pfam" id="PF00656">
    <property type="entry name" value="Peptidase_C14"/>
    <property type="match status" value="1"/>
</dbReference>
<dbReference type="GO" id="GO:0050727">
    <property type="term" value="P:regulation of inflammatory response"/>
    <property type="evidence" value="ECO:0007669"/>
    <property type="project" value="TreeGrafter"/>
</dbReference>
<dbReference type="InterPro" id="IPR015917">
    <property type="entry name" value="Pept_C14A"/>
</dbReference>
<feature type="domain" description="CARD" evidence="6">
    <location>
        <begin position="20"/>
        <end position="113"/>
    </location>
</feature>
<accession>A0A0D6DQH1</accession>
<dbReference type="PROSITE" id="PS50208">
    <property type="entry name" value="CASPASE_P20"/>
    <property type="match status" value="1"/>
</dbReference>
<dbReference type="InterPro" id="IPR033139">
    <property type="entry name" value="Caspase_cys_AS"/>
</dbReference>
<evidence type="ECO:0000313" key="7">
    <source>
        <dbReference type="EMBL" id="CCW28914.1"/>
    </source>
</evidence>
<evidence type="ECO:0000256" key="3">
    <source>
        <dbReference type="SAM" id="MobiDB-lite"/>
    </source>
</evidence>
<dbReference type="GO" id="GO:0072557">
    <property type="term" value="C:IPAF inflammasome complex"/>
    <property type="evidence" value="ECO:0007669"/>
    <property type="project" value="TreeGrafter"/>
</dbReference>
<feature type="domain" description="Caspase family p20" evidence="5">
    <location>
        <begin position="165"/>
        <end position="296"/>
    </location>
</feature>
<evidence type="ECO:0000259" key="6">
    <source>
        <dbReference type="PROSITE" id="PS50209"/>
    </source>
</evidence>
<dbReference type="PROSITE" id="PS50207">
    <property type="entry name" value="CASPASE_P10"/>
    <property type="match status" value="1"/>
</dbReference>
<dbReference type="InterPro" id="IPR011600">
    <property type="entry name" value="Pept_C14_caspase"/>
</dbReference>
<dbReference type="AlphaFoldDB" id="A0A0D6DQH1"/>
<dbReference type="InterPro" id="IPR029030">
    <property type="entry name" value="Caspase-like_dom_sf"/>
</dbReference>
<dbReference type="SUPFAM" id="SSF52129">
    <property type="entry name" value="Caspase-like"/>
    <property type="match status" value="1"/>
</dbReference>
<dbReference type="InterPro" id="IPR001309">
    <property type="entry name" value="Pept_C14_p20"/>
</dbReference>
<protein>
    <submittedName>
        <fullName evidence="7">Caspase 1</fullName>
    </submittedName>
</protein>
<comment type="similarity">
    <text evidence="1 2">Belongs to the peptidase C14A family.</text>
</comment>
<dbReference type="GO" id="GO:0072559">
    <property type="term" value="C:NLRP3 inflammasome complex"/>
    <property type="evidence" value="ECO:0007669"/>
    <property type="project" value="TreeGrafter"/>
</dbReference>
<dbReference type="InterPro" id="IPR002138">
    <property type="entry name" value="Pept_C14_p10"/>
</dbReference>
<dbReference type="PANTHER" id="PTHR47901">
    <property type="entry name" value="CASPASE RECRUITMENT DOMAIN-CONTAINING PROTEIN 18"/>
    <property type="match status" value="1"/>
</dbReference>
<dbReference type="Pfam" id="PF00619">
    <property type="entry name" value="CARD"/>
    <property type="match status" value="1"/>
</dbReference>
<dbReference type="MEROPS" id="C14.030"/>
<dbReference type="Gene3D" id="1.10.533.10">
    <property type="entry name" value="Death Domain, Fas"/>
    <property type="match status" value="1"/>
</dbReference>
<dbReference type="GO" id="GO:0006508">
    <property type="term" value="P:proteolysis"/>
    <property type="evidence" value="ECO:0007669"/>
    <property type="project" value="InterPro"/>
</dbReference>
<feature type="region of interest" description="Disordered" evidence="3">
    <location>
        <begin position="116"/>
        <end position="135"/>
    </location>
</feature>
<sequence>MEKQLSALGYEVVKHENLTAEGMAAKELTRVRSDFVGSVSKAVIKLLLDDMLEDAILNDGEKESILEENPARADQARDLIDTVKKKGDDASRKFIERIKNRDNSLFSKLGLSCEEQGSCDQPAPPAAEPQKEEEWSDSLIPVKESFWSEKQNKKEIYPAARNSIKSRVALLITNIEFTDESHNRRGAEKDEKNMEKLLTGLGYEVVKHTNLTAKAMDNALVKFSKHPKLKETDSVFVVIMSHGKLGAVLGVNWTHGDKNPDEFPVNNIYKHLGPGKCKALADKPKIIIIQACRGGECGSVLVSDDASAAECCDDVKQPDPFPLADEENLDEDNVKIVHREKDFIPLLSSTPDTVSYRDPDKGSLLIQYVVDVFNTYAHQDHIQELFRKIMQRFEGLAVKHKRQMPTIDRYTAIKHFYFFPGL</sequence>
<dbReference type="InterPro" id="IPR002398">
    <property type="entry name" value="Pept_C14"/>
</dbReference>